<dbReference type="SUPFAM" id="SSF52047">
    <property type="entry name" value="RNI-like"/>
    <property type="match status" value="1"/>
</dbReference>
<accession>A0A0J8BD11</accession>
<dbReference type="Proteomes" id="UP000035740">
    <property type="component" value="Unassembled WGS sequence"/>
</dbReference>
<dbReference type="InterPro" id="IPR036047">
    <property type="entry name" value="F-box-like_dom_sf"/>
</dbReference>
<organism evidence="3 4">
    <name type="scientific">Beta vulgaris subsp. vulgaris</name>
    <name type="common">Beet</name>
    <dbReference type="NCBI Taxonomy" id="3555"/>
    <lineage>
        <taxon>Eukaryota</taxon>
        <taxon>Viridiplantae</taxon>
        <taxon>Streptophyta</taxon>
        <taxon>Embryophyta</taxon>
        <taxon>Tracheophyta</taxon>
        <taxon>Spermatophyta</taxon>
        <taxon>Magnoliopsida</taxon>
        <taxon>eudicotyledons</taxon>
        <taxon>Gunneridae</taxon>
        <taxon>Pentapetalae</taxon>
        <taxon>Caryophyllales</taxon>
        <taxon>Chenopodiaceae</taxon>
        <taxon>Betoideae</taxon>
        <taxon>Beta</taxon>
    </lineage>
</organism>
<evidence type="ECO:0000259" key="2">
    <source>
        <dbReference type="Pfam" id="PF23622"/>
    </source>
</evidence>
<dbReference type="Pfam" id="PF00646">
    <property type="entry name" value="F-box"/>
    <property type="match status" value="1"/>
</dbReference>
<sequence length="478" mass="54710">MLELNYEIRATTHAPKQKQKRKLNIDLNKDLNEDDESGNLDLISGLPDDVLIFMLSLVDIKTAGRSSLLSKRWRHVWTHLMDLDFDNPETTAIAMTLKYTSYALPEMDNYVKCVNQVINANGAPYLNSFRIHFPLSIFYAAVINNWLKFSFSKEVRNLEINLEGGCSRIHFSNIFSTNPAMIVNTTLESLHLSSVSIDGPLLEWVVSNCVNLQRLSLHSCKTRSDIPSKHQKLVVSSLKLKYLEIFWCFRPLNIQALHIFAPNLTSFVFFESIIDVEYRNVTSLVDAAFGGPHCRHIFRNLGILSGFSSQLEKLSIEWCQVRSASSGFPTFANVKQLEIFYSQTDYNSFSLTSLIEACPLLHTFKLKLCLHRSWIESPNLPPKDAQVKAIRSHQHLKTVEYVGYGGCAFASELALFLTWHVPVVNKFIFDPHPSLYVRKPRTRVYSSKYRDKLEIARRHAELLAKQIQIRRGVDVVIL</sequence>
<feature type="domain" description="F-box" evidence="1">
    <location>
        <begin position="43"/>
        <end position="80"/>
    </location>
</feature>
<evidence type="ECO:0008006" key="5">
    <source>
        <dbReference type="Google" id="ProtNLM"/>
    </source>
</evidence>
<dbReference type="Pfam" id="PF23622">
    <property type="entry name" value="LRR_At1g61320_AtMIF1"/>
    <property type="match status" value="1"/>
</dbReference>
<gene>
    <name evidence="3" type="ORF">BVRB_4g097040</name>
</gene>
<dbReference type="AlphaFoldDB" id="A0A0J8BD11"/>
<name>A0A0J8BD11_BETVV</name>
<dbReference type="InterPro" id="IPR053772">
    <property type="entry name" value="At1g61320/At1g61330-like"/>
</dbReference>
<dbReference type="eggNOG" id="ENOG502RYMX">
    <property type="taxonomic scope" value="Eukaryota"/>
</dbReference>
<evidence type="ECO:0000313" key="3">
    <source>
        <dbReference type="EMBL" id="KMS97958.1"/>
    </source>
</evidence>
<evidence type="ECO:0000313" key="4">
    <source>
        <dbReference type="Proteomes" id="UP000035740"/>
    </source>
</evidence>
<evidence type="ECO:0000259" key="1">
    <source>
        <dbReference type="Pfam" id="PF00646"/>
    </source>
</evidence>
<protein>
    <recommendedName>
        <fullName evidence="5">F-box domain-containing protein</fullName>
    </recommendedName>
</protein>
<keyword evidence="4" id="KW-1185">Reference proteome</keyword>
<feature type="domain" description="At1g61320/AtMIF1 LRR" evidence="2">
    <location>
        <begin position="183"/>
        <end position="405"/>
    </location>
</feature>
<dbReference type="Gene3D" id="3.80.10.10">
    <property type="entry name" value="Ribonuclease Inhibitor"/>
    <property type="match status" value="1"/>
</dbReference>
<dbReference type="Gramene" id="KMS97958">
    <property type="protein sequence ID" value="KMS97958"/>
    <property type="gene ID" value="BVRB_4g097040"/>
</dbReference>
<proteinExistence type="predicted"/>
<dbReference type="OMA" id="CFRPLNI"/>
<reference evidence="3 4" key="1">
    <citation type="journal article" date="2014" name="Nature">
        <title>The genome of the recently domesticated crop plant sugar beet (Beta vulgaris).</title>
        <authorList>
            <person name="Dohm J.C."/>
            <person name="Minoche A.E."/>
            <person name="Holtgrawe D."/>
            <person name="Capella-Gutierrez S."/>
            <person name="Zakrzewski F."/>
            <person name="Tafer H."/>
            <person name="Rupp O."/>
            <person name="Sorensen T.R."/>
            <person name="Stracke R."/>
            <person name="Reinhardt R."/>
            <person name="Goesmann A."/>
            <person name="Kraft T."/>
            <person name="Schulz B."/>
            <person name="Stadler P.F."/>
            <person name="Schmidt T."/>
            <person name="Gabaldon T."/>
            <person name="Lehrach H."/>
            <person name="Weisshaar B."/>
            <person name="Himmelbauer H."/>
        </authorList>
    </citation>
    <scope>NUCLEOTIDE SEQUENCE [LARGE SCALE GENOMIC DNA]</scope>
    <source>
        <tissue evidence="3">Taproot</tissue>
    </source>
</reference>
<dbReference type="InterPro" id="IPR032675">
    <property type="entry name" value="LRR_dom_sf"/>
</dbReference>
<dbReference type="InterPro" id="IPR001810">
    <property type="entry name" value="F-box_dom"/>
</dbReference>
<dbReference type="SUPFAM" id="SSF81383">
    <property type="entry name" value="F-box domain"/>
    <property type="match status" value="1"/>
</dbReference>
<dbReference type="PANTHER" id="PTHR34145:SF68">
    <property type="entry name" value="FBD DOMAIN-CONTAINING PROTEIN"/>
    <property type="match status" value="1"/>
</dbReference>
<dbReference type="PANTHER" id="PTHR34145">
    <property type="entry name" value="OS02G0105600 PROTEIN"/>
    <property type="match status" value="1"/>
</dbReference>
<dbReference type="InterPro" id="IPR055357">
    <property type="entry name" value="LRR_At1g61320_AtMIF1"/>
</dbReference>
<dbReference type="EMBL" id="KQ090278">
    <property type="protein sequence ID" value="KMS97958.1"/>
    <property type="molecule type" value="Genomic_DNA"/>
</dbReference>
<dbReference type="OrthoDB" id="613853at2759"/>